<evidence type="ECO:0000313" key="14">
    <source>
        <dbReference type="EMBL" id="RAO71794.1"/>
    </source>
</evidence>
<dbReference type="InterPro" id="IPR004365">
    <property type="entry name" value="NA-bd_OB_tRNA"/>
</dbReference>
<dbReference type="GO" id="GO:0006260">
    <property type="term" value="P:DNA replication"/>
    <property type="evidence" value="ECO:0007669"/>
    <property type="project" value="UniProtKB-KW"/>
</dbReference>
<proteinExistence type="inferred from homology"/>
<feature type="domain" description="Enoyl reductase (ER)" evidence="13">
    <location>
        <begin position="611"/>
        <end position="912"/>
    </location>
</feature>
<dbReference type="InterPro" id="IPR013149">
    <property type="entry name" value="ADH-like_C"/>
</dbReference>
<evidence type="ECO:0000256" key="10">
    <source>
        <dbReference type="ARBA" id="ARBA00023242"/>
    </source>
</evidence>
<dbReference type="GO" id="GO:0007004">
    <property type="term" value="P:telomere maintenance via telomerase"/>
    <property type="evidence" value="ECO:0007669"/>
    <property type="project" value="UniProtKB-ARBA"/>
</dbReference>
<organism evidence="14 15">
    <name type="scientific">Talaromyces amestolkiae</name>
    <dbReference type="NCBI Taxonomy" id="1196081"/>
    <lineage>
        <taxon>Eukaryota</taxon>
        <taxon>Fungi</taxon>
        <taxon>Dikarya</taxon>
        <taxon>Ascomycota</taxon>
        <taxon>Pezizomycotina</taxon>
        <taxon>Eurotiomycetes</taxon>
        <taxon>Eurotiomycetidae</taxon>
        <taxon>Eurotiales</taxon>
        <taxon>Trichocomaceae</taxon>
        <taxon>Talaromyces</taxon>
        <taxon>Talaromyces sect. Talaromyces</taxon>
    </lineage>
</organism>
<dbReference type="EMBL" id="MIKG01000017">
    <property type="protein sequence ID" value="RAO71794.1"/>
    <property type="molecule type" value="Genomic_DNA"/>
</dbReference>
<dbReference type="InterPro" id="IPR031657">
    <property type="entry name" value="REPA_OB_2"/>
</dbReference>
<sequence length="915" mass="100664">MATDPATLISVGSLRQVVAYRVSFCPFLIDSLSAIFDESRTAPSEPIVQCVQIKPLAPQPNGQERYRAVFSDISNYVQTMIATQANHLVKDGILRKGCLVRLKSFQSNSIKGKKILIILDLEVLQHLGEYEKIGDPKPLEGKSEDEEKATPTMMSSNGVYGTKVPTGHVAHNIRQTSSSGHATIYPIEAISPYSHKWTIKARCTSKSAIKTWHRSNSEGKLFSVNLLDDSGEIKATGFNDQCDSLYDLFQEGSVYYISSPCRVQIAKKQFSNLNNDYELTFERDTIVEKAEDQDSVPQVRFNFTTIGDLQSVEKDTTIDVIGVLKEVGQTSQITSKTTNKPYDKRDLTLVDNTGFSVRLTVWGNLATNFNTLPESVVAFKGVKVSDFGGRSLSLLSSGTFTVDPDIEEAHRLKGWYDAQGRSDTFASHASMSDGATSGSGKLDQYKTIAQIREEQLGMSEAADFFSLKATIIYIKQDNVSYPACPSQDCNKKVSELDPGQWRCERCDKTYPKPEYRYIMLINVSDHTGQLWLNCFDEVGRLIMGTTADDLVSMEAENKYEASELFQEANCQTWSFRCKAKMDHYGEQQSIHTPQSQTMASMKAIGIKDGKGPAEAMFMDTISRPVATGNQALVKIKAFGLNRMDLLQRDGKYPVPPQAPSTMGVEFSGVIEELPDSQSGFKVGDEVFGLAYGGAYAEYVSVSTRMLIHKPSGISWEEAAGEFKTGQSVLWHAGASSVSISGIQLSKALGATKIFVTAGSQEKIDFCVNELGATAGFNYNTQDWAKGVLEATDGKGVDLIVDFIGANYFASNLTAAARDGRIVVLGCMSGVELPAGVNMGPILIKRLRIEGSTLRSRDEGYQEKLRNLLVENAMPKFEDGTFKVFITKVLPFDQIVQAHKLLESNQTKGKIICTVP</sequence>
<keyword evidence="9 11" id="KW-0238">DNA-binding</keyword>
<comment type="function">
    <text evidence="11">As part of the replication protein A (RPA/RP-A), a single-stranded DNA-binding heterotrimeric complex, may play an essential role in DNA replication, recombination and repair. Binds and stabilizes single-stranded DNA intermediates, preventing complementary DNA reannealing and recruiting different proteins involved in DNA metabolism.</text>
</comment>
<dbReference type="InterPro" id="IPR004591">
    <property type="entry name" value="Rfa1"/>
</dbReference>
<dbReference type="InterPro" id="IPR007199">
    <property type="entry name" value="Rep_factor-A_N"/>
</dbReference>
<evidence type="ECO:0000259" key="13">
    <source>
        <dbReference type="SMART" id="SM00829"/>
    </source>
</evidence>
<dbReference type="Gene3D" id="2.40.50.140">
    <property type="entry name" value="Nucleic acid-binding proteins"/>
    <property type="match status" value="4"/>
</dbReference>
<dbReference type="AlphaFoldDB" id="A0A364L7L0"/>
<protein>
    <recommendedName>
        <fullName evidence="11">Replication protein A subunit</fullName>
    </recommendedName>
</protein>
<dbReference type="GO" id="GO:0003697">
    <property type="term" value="F:single-stranded DNA binding"/>
    <property type="evidence" value="ECO:0007669"/>
    <property type="project" value="UniProtKB-ARBA"/>
</dbReference>
<keyword evidence="15" id="KW-1185">Reference proteome</keyword>
<dbReference type="InterPro" id="IPR014189">
    <property type="entry name" value="Quinone_OxRdtase_PIG3"/>
</dbReference>
<dbReference type="FunFam" id="2.40.50.140:FF:000117">
    <property type="entry name" value="Replication protein A subunit"/>
    <property type="match status" value="1"/>
</dbReference>
<keyword evidence="3 11" id="KW-0235">DNA replication</keyword>
<evidence type="ECO:0000256" key="12">
    <source>
        <dbReference type="SAM" id="MobiDB-lite"/>
    </source>
</evidence>
<dbReference type="FunFam" id="2.40.50.140:FF:000041">
    <property type="entry name" value="Replication protein A subunit"/>
    <property type="match status" value="1"/>
</dbReference>
<dbReference type="FunFam" id="2.40.50.140:FF:000064">
    <property type="entry name" value="Replication protein A subunit"/>
    <property type="match status" value="1"/>
</dbReference>
<dbReference type="Gene3D" id="3.90.180.10">
    <property type="entry name" value="Medium-chain alcohol dehydrogenases, catalytic domain"/>
    <property type="match status" value="2"/>
</dbReference>
<dbReference type="GO" id="GO:0006281">
    <property type="term" value="P:DNA repair"/>
    <property type="evidence" value="ECO:0007669"/>
    <property type="project" value="InterPro"/>
</dbReference>
<evidence type="ECO:0000313" key="15">
    <source>
        <dbReference type="Proteomes" id="UP000249363"/>
    </source>
</evidence>
<dbReference type="GeneID" id="63797021"/>
<evidence type="ECO:0000256" key="11">
    <source>
        <dbReference type="RuleBase" id="RU364130"/>
    </source>
</evidence>
<dbReference type="Pfam" id="PF00107">
    <property type="entry name" value="ADH_zinc_N"/>
    <property type="match status" value="1"/>
</dbReference>
<dbReference type="SUPFAM" id="SSF50129">
    <property type="entry name" value="GroES-like"/>
    <property type="match status" value="1"/>
</dbReference>
<dbReference type="STRING" id="1196081.A0A364L7L0"/>
<dbReference type="GO" id="GO:0005662">
    <property type="term" value="C:DNA replication factor A complex"/>
    <property type="evidence" value="ECO:0007669"/>
    <property type="project" value="UniProtKB-ARBA"/>
</dbReference>
<comment type="subcellular location">
    <subcellularLocation>
        <location evidence="1 11">Nucleus</location>
    </subcellularLocation>
</comment>
<dbReference type="CDD" id="cd04476">
    <property type="entry name" value="RPA1_DBD_C"/>
    <property type="match status" value="1"/>
</dbReference>
<dbReference type="CDD" id="cd04477">
    <property type="entry name" value="RPA1N"/>
    <property type="match status" value="1"/>
</dbReference>
<dbReference type="GO" id="GO:0016651">
    <property type="term" value="F:oxidoreductase activity, acting on NAD(P)H"/>
    <property type="evidence" value="ECO:0007669"/>
    <property type="project" value="TreeGrafter"/>
</dbReference>
<keyword evidence="10 11" id="KW-0539">Nucleus</keyword>
<feature type="region of interest" description="Disordered" evidence="12">
    <location>
        <begin position="135"/>
        <end position="158"/>
    </location>
</feature>
<dbReference type="Pfam" id="PF08646">
    <property type="entry name" value="Rep_fac-A_C"/>
    <property type="match status" value="1"/>
</dbReference>
<dbReference type="Proteomes" id="UP000249363">
    <property type="component" value="Unassembled WGS sequence"/>
</dbReference>
<dbReference type="Gene3D" id="3.40.50.720">
    <property type="entry name" value="NAD(P)-binding Rossmann-like Domain"/>
    <property type="match status" value="1"/>
</dbReference>
<dbReference type="Pfam" id="PF04057">
    <property type="entry name" value="Rep-A_N"/>
    <property type="match status" value="1"/>
</dbReference>
<dbReference type="CDD" id="cd04474">
    <property type="entry name" value="RPA1_DBD_A"/>
    <property type="match status" value="1"/>
</dbReference>
<dbReference type="Pfam" id="PF01336">
    <property type="entry name" value="tRNA_anti-codon"/>
    <property type="match status" value="1"/>
</dbReference>
<evidence type="ECO:0000256" key="4">
    <source>
        <dbReference type="ARBA" id="ARBA00022723"/>
    </source>
</evidence>
<dbReference type="Pfam" id="PF16900">
    <property type="entry name" value="REPA_OB_2"/>
    <property type="match status" value="1"/>
</dbReference>
<dbReference type="SUPFAM" id="SSF51735">
    <property type="entry name" value="NAD(P)-binding Rossmann-fold domains"/>
    <property type="match status" value="1"/>
</dbReference>
<keyword evidence="6 11" id="KW-0862">Zinc</keyword>
<name>A0A364L7L0_TALAM</name>
<dbReference type="InterPro" id="IPR013955">
    <property type="entry name" value="Rep_factor-A_C"/>
</dbReference>
<comment type="subunit">
    <text evidence="11">Component of the heterotrimeric canonical replication protein A complex (RPA).</text>
</comment>
<evidence type="ECO:0000256" key="5">
    <source>
        <dbReference type="ARBA" id="ARBA00022771"/>
    </source>
</evidence>
<dbReference type="GO" id="GO:0006310">
    <property type="term" value="P:DNA recombination"/>
    <property type="evidence" value="ECO:0007669"/>
    <property type="project" value="InterPro"/>
</dbReference>
<evidence type="ECO:0000256" key="8">
    <source>
        <dbReference type="ARBA" id="ARBA00023002"/>
    </source>
</evidence>
<dbReference type="InterPro" id="IPR012340">
    <property type="entry name" value="NA-bd_OB-fold"/>
</dbReference>
<dbReference type="InterPro" id="IPR036291">
    <property type="entry name" value="NAD(P)-bd_dom_sf"/>
</dbReference>
<accession>A0A364L7L0</accession>
<dbReference type="CDD" id="cd05276">
    <property type="entry name" value="p53_inducible_oxidoreductase"/>
    <property type="match status" value="1"/>
</dbReference>
<keyword evidence="4 11" id="KW-0479">Metal-binding</keyword>
<evidence type="ECO:0000256" key="1">
    <source>
        <dbReference type="ARBA" id="ARBA00004123"/>
    </source>
</evidence>
<evidence type="ECO:0000256" key="7">
    <source>
        <dbReference type="ARBA" id="ARBA00022857"/>
    </source>
</evidence>
<evidence type="ECO:0000256" key="9">
    <source>
        <dbReference type="ARBA" id="ARBA00023125"/>
    </source>
</evidence>
<comment type="caution">
    <text evidence="14">The sequence shown here is derived from an EMBL/GenBank/DDBJ whole genome shotgun (WGS) entry which is preliminary data.</text>
</comment>
<dbReference type="InterPro" id="IPR013154">
    <property type="entry name" value="ADH-like_N"/>
</dbReference>
<evidence type="ECO:0000256" key="6">
    <source>
        <dbReference type="ARBA" id="ARBA00022833"/>
    </source>
</evidence>
<keyword evidence="5 11" id="KW-0863">Zinc-finger</keyword>
<keyword evidence="7" id="KW-0521">NADP</keyword>
<evidence type="ECO:0000256" key="2">
    <source>
        <dbReference type="ARBA" id="ARBA00005690"/>
    </source>
</evidence>
<dbReference type="InterPro" id="IPR047192">
    <property type="entry name" value="Euk_RPA1_DBD_C"/>
</dbReference>
<gene>
    <name evidence="14" type="ORF">BHQ10_007806</name>
</gene>
<dbReference type="RefSeq" id="XP_040736309.1">
    <property type="nucleotide sequence ID" value="XM_040880542.1"/>
</dbReference>
<dbReference type="GO" id="GO:0070402">
    <property type="term" value="F:NADPH binding"/>
    <property type="evidence" value="ECO:0007669"/>
    <property type="project" value="TreeGrafter"/>
</dbReference>
<dbReference type="GO" id="GO:0008270">
    <property type="term" value="F:zinc ion binding"/>
    <property type="evidence" value="ECO:0007669"/>
    <property type="project" value="UniProtKB-KW"/>
</dbReference>
<dbReference type="OrthoDB" id="1751331at2759"/>
<dbReference type="Pfam" id="PF08240">
    <property type="entry name" value="ADH_N"/>
    <property type="match status" value="1"/>
</dbReference>
<dbReference type="SMART" id="SM00829">
    <property type="entry name" value="PKS_ER"/>
    <property type="match status" value="1"/>
</dbReference>
<dbReference type="PANTHER" id="PTHR48106">
    <property type="entry name" value="QUINONE OXIDOREDUCTASE PIG3-RELATED"/>
    <property type="match status" value="1"/>
</dbReference>
<dbReference type="NCBIfam" id="TIGR00617">
    <property type="entry name" value="rpa1"/>
    <property type="match status" value="1"/>
</dbReference>
<dbReference type="GO" id="GO:0000781">
    <property type="term" value="C:chromosome, telomeric region"/>
    <property type="evidence" value="ECO:0007669"/>
    <property type="project" value="UniProtKB-ARBA"/>
</dbReference>
<evidence type="ECO:0000256" key="3">
    <source>
        <dbReference type="ARBA" id="ARBA00022705"/>
    </source>
</evidence>
<reference evidence="14 15" key="1">
    <citation type="journal article" date="2017" name="Biotechnol. Biofuels">
        <title>Differential beta-glucosidase expression as a function of carbon source availability in Talaromyces amestolkiae: a genomic and proteomic approach.</title>
        <authorList>
            <person name="de Eugenio L.I."/>
            <person name="Mendez-Liter J.A."/>
            <person name="Nieto-Dominguez M."/>
            <person name="Alonso L."/>
            <person name="Gil-Munoz J."/>
            <person name="Barriuso J."/>
            <person name="Prieto A."/>
            <person name="Martinez M.J."/>
        </authorList>
    </citation>
    <scope>NUCLEOTIDE SEQUENCE [LARGE SCALE GENOMIC DNA]</scope>
    <source>
        <strain evidence="14 15">CIB</strain>
    </source>
</reference>
<keyword evidence="8" id="KW-0560">Oxidoreductase</keyword>
<dbReference type="InterPro" id="IPR020843">
    <property type="entry name" value="ER"/>
</dbReference>
<dbReference type="SUPFAM" id="SSF50249">
    <property type="entry name" value="Nucleic acid-binding proteins"/>
    <property type="match status" value="4"/>
</dbReference>
<dbReference type="CDD" id="cd04475">
    <property type="entry name" value="RPA1_DBD_B"/>
    <property type="match status" value="1"/>
</dbReference>
<dbReference type="PANTHER" id="PTHR48106:SF18">
    <property type="entry name" value="QUINONE OXIDOREDUCTASE PIG3"/>
    <property type="match status" value="1"/>
</dbReference>
<dbReference type="InterPro" id="IPR011032">
    <property type="entry name" value="GroES-like_sf"/>
</dbReference>
<dbReference type="FunFam" id="2.40.50.140:FF:000090">
    <property type="entry name" value="Replication protein A subunit"/>
    <property type="match status" value="1"/>
</dbReference>
<comment type="similarity">
    <text evidence="2 11">Belongs to the replication factor A protein 1 family.</text>
</comment>